<dbReference type="SUPFAM" id="SSF48726">
    <property type="entry name" value="Immunoglobulin"/>
    <property type="match status" value="1"/>
</dbReference>
<evidence type="ECO:0000256" key="6">
    <source>
        <dbReference type="PROSITE-ProRule" id="PRU00323"/>
    </source>
</evidence>
<feature type="domain" description="Link" evidence="8">
    <location>
        <begin position="347"/>
        <end position="442"/>
    </location>
</feature>
<feature type="domain" description="Ig-like" evidence="7">
    <location>
        <begin position="19"/>
        <end position="128"/>
    </location>
</feature>
<sequence>MDERNHQMLVGVEGARGAPLQLQYLLEPLHPTVHTQRGATATLPCVLRALPRNYRVKWSKVEPANYGESIIIITNGLFHKNYGPLSPRVRLRHSHRYDASLTISDVALEDEGRYRCQLVNGLEDESISLTLHLEGELGVPPWGMWQEGDAQLEWSVWLGASTPIVPVPSLKLSTESPWGVVSKPPRVQQCPHPLSVPPGVVFPYQPSNGRYKFNYHEAKRACEQQDSRLATYQQLYKGEAFQKELLFSPKPRRSGDGEEGSAAWTEGLDWCNAGWILDGTVHYPIINSREPCGGRLLLPGVRTYGARDKQKDRFDAFCFTSALQAPPSPAARPGSATACLLTCGVPAPSPGQVYFIRGHLNFKEAGQACRNHGAALAKVGQLYSAWKFSQLDRCDGGWLADGSVRYPITTPRQRCGGLPDPGVRSFGFPSKEMRTYGTYCFVGK</sequence>
<reference evidence="9 10" key="1">
    <citation type="journal article" date="2018" name="Proc. R. Soc. B">
        <title>A non-coding region near Follistatin controls head colour polymorphism in the Gouldian finch.</title>
        <authorList>
            <person name="Toomey M.B."/>
            <person name="Marques C.I."/>
            <person name="Andrade P."/>
            <person name="Araujo P.M."/>
            <person name="Sabatino S."/>
            <person name="Gazda M.A."/>
            <person name="Afonso S."/>
            <person name="Lopes R.J."/>
            <person name="Corbo J.C."/>
            <person name="Carneiro M."/>
        </authorList>
    </citation>
    <scope>NUCLEOTIDE SEQUENCE [LARGE SCALE GENOMIC DNA]</scope>
    <source>
        <strain evidence="9">Red01</strain>
        <tissue evidence="9">Muscle</tissue>
    </source>
</reference>
<comment type="caution">
    <text evidence="6">Lacks conserved residue(s) required for the propagation of feature annotation.</text>
</comment>
<evidence type="ECO:0008006" key="11">
    <source>
        <dbReference type="Google" id="ProtNLM"/>
    </source>
</evidence>
<dbReference type="GO" id="GO:0005615">
    <property type="term" value="C:extracellular space"/>
    <property type="evidence" value="ECO:0007669"/>
    <property type="project" value="TreeGrafter"/>
</dbReference>
<dbReference type="InterPro" id="IPR003598">
    <property type="entry name" value="Ig_sub2"/>
</dbReference>
<comment type="subcellular location">
    <subcellularLocation>
        <location evidence="1">Secreted</location>
    </subcellularLocation>
</comment>
<dbReference type="SMART" id="SM00408">
    <property type="entry name" value="IGc2"/>
    <property type="match status" value="1"/>
</dbReference>
<protein>
    <recommendedName>
        <fullName evidence="11">Hyaluronan and proteoglycan link protein 2</fullName>
    </recommendedName>
</protein>
<evidence type="ECO:0000259" key="7">
    <source>
        <dbReference type="PROSITE" id="PS50835"/>
    </source>
</evidence>
<dbReference type="SMART" id="SM00406">
    <property type="entry name" value="IGv"/>
    <property type="match status" value="1"/>
</dbReference>
<evidence type="ECO:0000256" key="4">
    <source>
        <dbReference type="ARBA" id="ARBA00022737"/>
    </source>
</evidence>
<evidence type="ECO:0000256" key="2">
    <source>
        <dbReference type="ARBA" id="ARBA00022525"/>
    </source>
</evidence>
<dbReference type="GO" id="GO:0010001">
    <property type="term" value="P:glial cell differentiation"/>
    <property type="evidence" value="ECO:0007669"/>
    <property type="project" value="TreeGrafter"/>
</dbReference>
<name>A0A3L8RVK6_CHLGU</name>
<dbReference type="EMBL" id="QUSF01000170">
    <property type="protein sequence ID" value="RLV88782.1"/>
    <property type="molecule type" value="Genomic_DNA"/>
</dbReference>
<dbReference type="GO" id="GO:0005540">
    <property type="term" value="F:hyaluronic acid binding"/>
    <property type="evidence" value="ECO:0007669"/>
    <property type="project" value="InterPro"/>
</dbReference>
<dbReference type="Gene3D" id="2.60.40.10">
    <property type="entry name" value="Immunoglobulins"/>
    <property type="match status" value="1"/>
</dbReference>
<dbReference type="CDD" id="cd03519">
    <property type="entry name" value="Link_domain_HAPLN_module_2"/>
    <property type="match status" value="1"/>
</dbReference>
<accession>A0A3L8RVK6</accession>
<feature type="disulfide bond" evidence="6">
    <location>
        <begin position="394"/>
        <end position="415"/>
    </location>
</feature>
<dbReference type="Pfam" id="PF00193">
    <property type="entry name" value="Xlink"/>
    <property type="match status" value="3"/>
</dbReference>
<evidence type="ECO:0000256" key="1">
    <source>
        <dbReference type="ARBA" id="ARBA00004613"/>
    </source>
</evidence>
<organism evidence="9 10">
    <name type="scientific">Chloebia gouldiae</name>
    <name type="common">Gouldian finch</name>
    <name type="synonym">Erythrura gouldiae</name>
    <dbReference type="NCBI Taxonomy" id="44316"/>
    <lineage>
        <taxon>Eukaryota</taxon>
        <taxon>Metazoa</taxon>
        <taxon>Chordata</taxon>
        <taxon>Craniata</taxon>
        <taxon>Vertebrata</taxon>
        <taxon>Euteleostomi</taxon>
        <taxon>Archelosauria</taxon>
        <taxon>Archosauria</taxon>
        <taxon>Dinosauria</taxon>
        <taxon>Saurischia</taxon>
        <taxon>Theropoda</taxon>
        <taxon>Coelurosauria</taxon>
        <taxon>Aves</taxon>
        <taxon>Neognathae</taxon>
        <taxon>Neoaves</taxon>
        <taxon>Telluraves</taxon>
        <taxon>Australaves</taxon>
        <taxon>Passeriformes</taxon>
        <taxon>Passeroidea</taxon>
        <taxon>Passeridae</taxon>
        <taxon>Chloebia</taxon>
    </lineage>
</organism>
<dbReference type="PANTHER" id="PTHR22804:SF8">
    <property type="entry name" value="HYALURONAN AND PROTEOGLYCAN LINK PROTEIN 2"/>
    <property type="match status" value="1"/>
</dbReference>
<proteinExistence type="predicted"/>
<dbReference type="FunFam" id="3.10.100.10:FF:000001">
    <property type="entry name" value="Hyaluronan proteoglycan link protein 1"/>
    <property type="match status" value="1"/>
</dbReference>
<evidence type="ECO:0000259" key="8">
    <source>
        <dbReference type="PROSITE" id="PS50963"/>
    </source>
</evidence>
<evidence type="ECO:0000256" key="3">
    <source>
        <dbReference type="ARBA" id="ARBA00022729"/>
    </source>
</evidence>
<keyword evidence="10" id="KW-1185">Reference proteome</keyword>
<dbReference type="GO" id="GO:0045202">
    <property type="term" value="C:synapse"/>
    <property type="evidence" value="ECO:0007669"/>
    <property type="project" value="TreeGrafter"/>
</dbReference>
<evidence type="ECO:0000313" key="10">
    <source>
        <dbReference type="Proteomes" id="UP000276834"/>
    </source>
</evidence>
<dbReference type="SUPFAM" id="SSF56436">
    <property type="entry name" value="C-type lectin-like"/>
    <property type="match status" value="2"/>
</dbReference>
<evidence type="ECO:0000313" key="9">
    <source>
        <dbReference type="EMBL" id="RLV88782.1"/>
    </source>
</evidence>
<dbReference type="Gene3D" id="3.10.100.10">
    <property type="entry name" value="Mannose-Binding Protein A, subunit A"/>
    <property type="match status" value="3"/>
</dbReference>
<dbReference type="InterPro" id="IPR016186">
    <property type="entry name" value="C-type_lectin-like/link_sf"/>
</dbReference>
<dbReference type="GO" id="GO:0007155">
    <property type="term" value="P:cell adhesion"/>
    <property type="evidence" value="ECO:0007669"/>
    <property type="project" value="InterPro"/>
</dbReference>
<dbReference type="AlphaFoldDB" id="A0A3L8RVK6"/>
<dbReference type="InterPro" id="IPR013783">
    <property type="entry name" value="Ig-like_fold"/>
</dbReference>
<dbReference type="Proteomes" id="UP000276834">
    <property type="component" value="Unassembled WGS sequence"/>
</dbReference>
<dbReference type="PANTHER" id="PTHR22804">
    <property type="entry name" value="AGGRECAN/VERSICAN PROTEOGLYCAN"/>
    <property type="match status" value="1"/>
</dbReference>
<dbReference type="GO" id="GO:0001501">
    <property type="term" value="P:skeletal system development"/>
    <property type="evidence" value="ECO:0007669"/>
    <property type="project" value="TreeGrafter"/>
</dbReference>
<keyword evidence="4" id="KW-0677">Repeat</keyword>
<dbReference type="PROSITE" id="PS50963">
    <property type="entry name" value="LINK_2"/>
    <property type="match status" value="2"/>
</dbReference>
<dbReference type="GO" id="GO:0007417">
    <property type="term" value="P:central nervous system development"/>
    <property type="evidence" value="ECO:0007669"/>
    <property type="project" value="TreeGrafter"/>
</dbReference>
<keyword evidence="5 6" id="KW-1015">Disulfide bond</keyword>
<dbReference type="PRINTS" id="PR01265">
    <property type="entry name" value="LINKMODULE"/>
</dbReference>
<dbReference type="SMART" id="SM00409">
    <property type="entry name" value="IG"/>
    <property type="match status" value="1"/>
</dbReference>
<keyword evidence="2" id="KW-0964">Secreted</keyword>
<feature type="domain" description="Link" evidence="8">
    <location>
        <begin position="200"/>
        <end position="320"/>
    </location>
</feature>
<dbReference type="GO" id="GO:0072534">
    <property type="term" value="C:perineuronal net"/>
    <property type="evidence" value="ECO:0007669"/>
    <property type="project" value="TreeGrafter"/>
</dbReference>
<dbReference type="InterPro" id="IPR036179">
    <property type="entry name" value="Ig-like_dom_sf"/>
</dbReference>
<comment type="caution">
    <text evidence="9">The sequence shown here is derived from an EMBL/GenBank/DDBJ whole genome shotgun (WGS) entry which is preliminary data.</text>
</comment>
<dbReference type="PROSITE" id="PS50835">
    <property type="entry name" value="IG_LIKE"/>
    <property type="match status" value="1"/>
</dbReference>
<dbReference type="InterPro" id="IPR016187">
    <property type="entry name" value="CTDL_fold"/>
</dbReference>
<dbReference type="InterPro" id="IPR007110">
    <property type="entry name" value="Ig-like_dom"/>
</dbReference>
<dbReference type="InterPro" id="IPR050691">
    <property type="entry name" value="Hyaluronan_bind_Proteoglycan"/>
</dbReference>
<dbReference type="InterPro" id="IPR013106">
    <property type="entry name" value="Ig_V-set"/>
</dbReference>
<dbReference type="SMART" id="SM00445">
    <property type="entry name" value="LINK"/>
    <property type="match status" value="2"/>
</dbReference>
<dbReference type="OrthoDB" id="5359219at2759"/>
<dbReference type="InterPro" id="IPR000538">
    <property type="entry name" value="Link_dom"/>
</dbReference>
<dbReference type="FunFam" id="2.60.40.10:FF:000846">
    <property type="entry name" value="Hyaluronan and proteoglycan link protein 2"/>
    <property type="match status" value="1"/>
</dbReference>
<feature type="disulfide bond" evidence="6">
    <location>
        <begin position="271"/>
        <end position="292"/>
    </location>
</feature>
<gene>
    <name evidence="9" type="ORF">DV515_00015300</name>
</gene>
<evidence type="ECO:0000256" key="5">
    <source>
        <dbReference type="ARBA" id="ARBA00023157"/>
    </source>
</evidence>
<dbReference type="GO" id="GO:0002052">
    <property type="term" value="P:positive regulation of neuroblast proliferation"/>
    <property type="evidence" value="ECO:0007669"/>
    <property type="project" value="TreeGrafter"/>
</dbReference>
<dbReference type="Pfam" id="PF07686">
    <property type="entry name" value="V-set"/>
    <property type="match status" value="1"/>
</dbReference>
<keyword evidence="3" id="KW-0732">Signal</keyword>
<dbReference type="InterPro" id="IPR003599">
    <property type="entry name" value="Ig_sub"/>
</dbReference>